<feature type="region of interest" description="Disordered" evidence="8">
    <location>
        <begin position="656"/>
        <end position="677"/>
    </location>
</feature>
<evidence type="ECO:0000256" key="5">
    <source>
        <dbReference type="ARBA" id="ARBA00022483"/>
    </source>
</evidence>
<dbReference type="GO" id="GO:0015031">
    <property type="term" value="P:protein transport"/>
    <property type="evidence" value="ECO:0007669"/>
    <property type="project" value="UniProtKB-KW"/>
</dbReference>
<dbReference type="Gene3D" id="2.60.40.10">
    <property type="entry name" value="Immunoglobulins"/>
    <property type="match status" value="1"/>
</dbReference>
<dbReference type="PANTHER" id="PTHR13043:SF1">
    <property type="entry name" value="EXOCYST COMPLEX COMPONENT 2"/>
    <property type="match status" value="1"/>
</dbReference>
<comment type="subunit">
    <text evidence="7">Component of the exocyst complex.</text>
</comment>
<keyword evidence="6 7" id="KW-0653">Protein transport</keyword>
<dbReference type="WBParaSite" id="Pan_g11263.t1">
    <property type="protein sequence ID" value="Pan_g11263.t1"/>
    <property type="gene ID" value="Pan_g11263"/>
</dbReference>
<dbReference type="InterPro" id="IPR014756">
    <property type="entry name" value="Ig_E-set"/>
</dbReference>
<keyword evidence="5 7" id="KW-0268">Exocytosis</keyword>
<dbReference type="PANTHER" id="PTHR13043">
    <property type="entry name" value="EXOCYST COMPLEX COMPONENT SEC5"/>
    <property type="match status" value="1"/>
</dbReference>
<dbReference type="FunFam" id="2.60.40.10:FF:000196">
    <property type="entry name" value="Exocyst complex component 2"/>
    <property type="match status" value="1"/>
</dbReference>
<keyword evidence="11" id="KW-1185">Reference proteome</keyword>
<proteinExistence type="inferred from homology"/>
<dbReference type="SUPFAM" id="SSF81296">
    <property type="entry name" value="E set domains"/>
    <property type="match status" value="1"/>
</dbReference>
<evidence type="ECO:0000256" key="3">
    <source>
        <dbReference type="ARBA" id="ARBA00017526"/>
    </source>
</evidence>
<evidence type="ECO:0000256" key="7">
    <source>
        <dbReference type="RuleBase" id="RU365069"/>
    </source>
</evidence>
<protein>
    <recommendedName>
        <fullName evidence="3 7">Exocyst complex component 2</fullName>
    </recommendedName>
</protein>
<evidence type="ECO:0000256" key="2">
    <source>
        <dbReference type="ARBA" id="ARBA00010578"/>
    </source>
</evidence>
<feature type="domain" description="IPT/TIG" evidence="9">
    <location>
        <begin position="12"/>
        <end position="95"/>
    </location>
</feature>
<dbReference type="Proteomes" id="UP000492821">
    <property type="component" value="Unassembled WGS sequence"/>
</dbReference>
<evidence type="ECO:0000313" key="11">
    <source>
        <dbReference type="Proteomes" id="UP000492821"/>
    </source>
</evidence>
<accession>A0A7E4UPL3</accession>
<evidence type="ECO:0000259" key="9">
    <source>
        <dbReference type="Pfam" id="PF01833"/>
    </source>
</evidence>
<dbReference type="InterPro" id="IPR039481">
    <property type="entry name" value="EXOC2/Sec5_N_dom"/>
</dbReference>
<dbReference type="GO" id="GO:0006887">
    <property type="term" value="P:exocytosis"/>
    <property type="evidence" value="ECO:0007669"/>
    <property type="project" value="UniProtKB-KW"/>
</dbReference>
<dbReference type="Pfam" id="PF01833">
    <property type="entry name" value="TIG"/>
    <property type="match status" value="1"/>
</dbReference>
<dbReference type="InterPro" id="IPR029175">
    <property type="entry name" value="EXOC2/Sec5"/>
</dbReference>
<comment type="similarity">
    <text evidence="2 7">Belongs to the SEC5 family.</text>
</comment>
<evidence type="ECO:0000256" key="4">
    <source>
        <dbReference type="ARBA" id="ARBA00022448"/>
    </source>
</evidence>
<reference evidence="11" key="1">
    <citation type="journal article" date="2013" name="Genetics">
        <title>The draft genome and transcriptome of Panagrellus redivivus are shaped by the harsh demands of a free-living lifestyle.</title>
        <authorList>
            <person name="Srinivasan J."/>
            <person name="Dillman A.R."/>
            <person name="Macchietto M.G."/>
            <person name="Heikkinen L."/>
            <person name="Lakso M."/>
            <person name="Fracchia K.M."/>
            <person name="Antoshechkin I."/>
            <person name="Mortazavi A."/>
            <person name="Wong G."/>
            <person name="Sternberg P.W."/>
        </authorList>
    </citation>
    <scope>NUCLEOTIDE SEQUENCE [LARGE SCALE GENOMIC DNA]</scope>
    <source>
        <strain evidence="11">MT8872</strain>
    </source>
</reference>
<organism evidence="11 12">
    <name type="scientific">Panagrellus redivivus</name>
    <name type="common">Microworm</name>
    <dbReference type="NCBI Taxonomy" id="6233"/>
    <lineage>
        <taxon>Eukaryota</taxon>
        <taxon>Metazoa</taxon>
        <taxon>Ecdysozoa</taxon>
        <taxon>Nematoda</taxon>
        <taxon>Chromadorea</taxon>
        <taxon>Rhabditida</taxon>
        <taxon>Tylenchina</taxon>
        <taxon>Panagrolaimomorpha</taxon>
        <taxon>Panagrolaimoidea</taxon>
        <taxon>Panagrolaimidae</taxon>
        <taxon>Panagrellus</taxon>
    </lineage>
</organism>
<evidence type="ECO:0000256" key="8">
    <source>
        <dbReference type="SAM" id="MobiDB-lite"/>
    </source>
</evidence>
<keyword evidence="4 7" id="KW-0813">Transport</keyword>
<comment type="function">
    <text evidence="1 7">Component of the exocyst complex involved in the docking of exocytic vesicles with fusion sites on the plasma membrane.</text>
</comment>
<evidence type="ECO:0000256" key="1">
    <source>
        <dbReference type="ARBA" id="ARBA00002660"/>
    </source>
</evidence>
<evidence type="ECO:0000256" key="6">
    <source>
        <dbReference type="ARBA" id="ARBA00022927"/>
    </source>
</evidence>
<dbReference type="GO" id="GO:0000145">
    <property type="term" value="C:exocyst"/>
    <property type="evidence" value="ECO:0007669"/>
    <property type="project" value="UniProtKB-UniRule"/>
</dbReference>
<feature type="domain" description="Exocyst complex component EXOC2/Sec5 N-terminal" evidence="10">
    <location>
        <begin position="134"/>
        <end position="873"/>
    </location>
</feature>
<dbReference type="InterPro" id="IPR013783">
    <property type="entry name" value="Ig-like_fold"/>
</dbReference>
<feature type="region of interest" description="Disordered" evidence="8">
    <location>
        <begin position="1"/>
        <end position="34"/>
    </location>
</feature>
<feature type="compositionally biased region" description="Low complexity" evidence="8">
    <location>
        <begin position="660"/>
        <end position="673"/>
    </location>
</feature>
<dbReference type="CDD" id="cd00102">
    <property type="entry name" value="IPT"/>
    <property type="match status" value="1"/>
</dbReference>
<dbReference type="GO" id="GO:0006893">
    <property type="term" value="P:Golgi to plasma membrane transport"/>
    <property type="evidence" value="ECO:0007669"/>
    <property type="project" value="UniProtKB-UniRule"/>
</dbReference>
<dbReference type="AlphaFoldDB" id="A0A7E4UPL3"/>
<name>A0A7E4UPL3_PANRE</name>
<dbReference type="Pfam" id="PF15469">
    <property type="entry name" value="Sec5"/>
    <property type="match status" value="1"/>
</dbReference>
<evidence type="ECO:0000313" key="12">
    <source>
        <dbReference type="WBParaSite" id="Pan_g11263.t1"/>
    </source>
</evidence>
<reference evidence="12" key="2">
    <citation type="submission" date="2020-10" db="UniProtKB">
        <authorList>
            <consortium name="WormBaseParasite"/>
        </authorList>
    </citation>
    <scope>IDENTIFICATION</scope>
</reference>
<evidence type="ECO:0000259" key="10">
    <source>
        <dbReference type="Pfam" id="PF15469"/>
    </source>
</evidence>
<dbReference type="InterPro" id="IPR002909">
    <property type="entry name" value="IPT_dom"/>
</dbReference>
<sequence length="909" mass="102912">MQQSQQRRPGAPIVTGLSPKEGNPGTQITIRGENLGTDPSDLAALFICNTDCLVSAKWKSSSKIVARLGQAKRGPGDVVIVTHSGGRGNSEVKFRVFIEEVSPLQESSVWVDETHTVPGRNVVRAMPEVSETDDMLGLRVDPQKKMDQATLSRMFPEGSGNRRMESFSPAWYLLENHKYTKLDDLRRGINHLRHEAEKEKKTSKDVHKANLFALISCVDALHQLYTRVEEEKKTRGWPLTTTLAVKIDEAKGTADRLFKDVLGRKDRADATRNALSVLTRFKFIFFLAESIEENMTKGEYATILNDYTRAKALFKDSEVPLFKEVKEVLDRKMVRFKGQIREKLMNVPTTFEEQSKLIKYLKALEPESDPAWECITAYHVWLEDILWELQGKHYEAALDEHKQHREGLFPVESANAQRQQFVTELLGILTDKLQSFWKLSQSYSNASDEKYLEKQDGVNQMMINTINVSSWLMLNALVPNALPKKISEQYKDQFVKWPEIPSKVQLRHLFFALHALRTSIKSLLEFQFTQDHVQPLVELCMTLRLQTVGQLIGQTSDAIVALAERENWKTDVAGNQSKTSLPDMYESEINEILPQLKTVLAYHCFPGETDLFSRDVCRQFTQNHILGMITSIKDCYDRLLNLNPSQHRPNHLRTATSHVASSSLDDSASISSANEDSQIRPMSRVPLDVQAPSSRKFLIAICNLEYVLNHSLPLVCKRLNDNGVKFAEVILEKAKQKLATARQNLIAKYLGIKQAPLVSLVEGASYDLCPLDDDVSYFIKEFIMCIVFVQAELLQLAPALVRQIVAQVVETAIEKLIATLVEKPVMGRPAATQVVVDLTALEEALQQFLSIPTRKTFSTIRARLMEKLNEEQFRNSMYAFHHTMAIAIQSLNSGSENSETFEALESSRV</sequence>